<dbReference type="InterPro" id="IPR044814">
    <property type="entry name" value="Terpene_cyclase_plant_C1"/>
</dbReference>
<evidence type="ECO:0000313" key="9">
    <source>
        <dbReference type="EMBL" id="KAE8674438.1"/>
    </source>
</evidence>
<dbReference type="InterPro" id="IPR008949">
    <property type="entry name" value="Isoprenoid_synthase_dom_sf"/>
</dbReference>
<accession>A0A6A2XG95</accession>
<evidence type="ECO:0000259" key="7">
    <source>
        <dbReference type="Pfam" id="PF01397"/>
    </source>
</evidence>
<dbReference type="GO" id="GO:0000287">
    <property type="term" value="F:magnesium ion binding"/>
    <property type="evidence" value="ECO:0007669"/>
    <property type="project" value="InterPro"/>
</dbReference>
<dbReference type="PANTHER" id="PTHR31225">
    <property type="entry name" value="OS04G0344100 PROTEIN-RELATED"/>
    <property type="match status" value="1"/>
</dbReference>
<dbReference type="CDD" id="cd00684">
    <property type="entry name" value="Terpene_cyclase_plant_C1"/>
    <property type="match status" value="1"/>
</dbReference>
<organism evidence="9 10">
    <name type="scientific">Hibiscus syriacus</name>
    <name type="common">Rose of Sharon</name>
    <dbReference type="NCBI Taxonomy" id="106335"/>
    <lineage>
        <taxon>Eukaryota</taxon>
        <taxon>Viridiplantae</taxon>
        <taxon>Streptophyta</taxon>
        <taxon>Embryophyta</taxon>
        <taxon>Tracheophyta</taxon>
        <taxon>Spermatophyta</taxon>
        <taxon>Magnoliopsida</taxon>
        <taxon>eudicotyledons</taxon>
        <taxon>Gunneridae</taxon>
        <taxon>Pentapetalae</taxon>
        <taxon>rosids</taxon>
        <taxon>malvids</taxon>
        <taxon>Malvales</taxon>
        <taxon>Malvaceae</taxon>
        <taxon>Malvoideae</taxon>
        <taxon>Hibiscus</taxon>
    </lineage>
</organism>
<evidence type="ECO:0000256" key="6">
    <source>
        <dbReference type="ARBA" id="ARBA00023239"/>
    </source>
</evidence>
<dbReference type="FunFam" id="1.50.10.130:FF:000001">
    <property type="entry name" value="Isoprene synthase, chloroplastic"/>
    <property type="match status" value="1"/>
</dbReference>
<evidence type="ECO:0000259" key="8">
    <source>
        <dbReference type="Pfam" id="PF03936"/>
    </source>
</evidence>
<dbReference type="InterPro" id="IPR034741">
    <property type="entry name" value="Terpene_cyclase-like_1_C"/>
</dbReference>
<dbReference type="InterPro" id="IPR001906">
    <property type="entry name" value="Terpene_synth_N"/>
</dbReference>
<dbReference type="PANTHER" id="PTHR31225:SF240">
    <property type="entry name" value="(+)-DELTA-CADINENE SYNTHASE"/>
    <property type="match status" value="1"/>
</dbReference>
<evidence type="ECO:0000256" key="5">
    <source>
        <dbReference type="ARBA" id="ARBA00022842"/>
    </source>
</evidence>
<evidence type="ECO:0000256" key="4">
    <source>
        <dbReference type="ARBA" id="ARBA00022723"/>
    </source>
</evidence>
<dbReference type="InterPro" id="IPR036965">
    <property type="entry name" value="Terpene_synth_N_sf"/>
</dbReference>
<evidence type="ECO:0000256" key="3">
    <source>
        <dbReference type="ARBA" id="ARBA00013103"/>
    </source>
</evidence>
<dbReference type="Gene3D" id="1.50.10.130">
    <property type="entry name" value="Terpene synthase, N-terminal domain"/>
    <property type="match status" value="1"/>
</dbReference>
<dbReference type="FunFam" id="1.10.600.10:FF:000007">
    <property type="entry name" value="Isoprene synthase, chloroplastic"/>
    <property type="match status" value="1"/>
</dbReference>
<comment type="cofactor">
    <cofactor evidence="1">
        <name>Mg(2+)</name>
        <dbReference type="ChEBI" id="CHEBI:18420"/>
    </cofactor>
</comment>
<keyword evidence="4" id="KW-0479">Metal-binding</keyword>
<dbReference type="Gene3D" id="1.10.600.10">
    <property type="entry name" value="Farnesyl Diphosphate Synthase"/>
    <property type="match status" value="1"/>
</dbReference>
<dbReference type="EC" id="4.2.3.13" evidence="3"/>
<dbReference type="GO" id="GO:0047461">
    <property type="term" value="F:(+)-delta-cadinene synthase activity"/>
    <property type="evidence" value="ECO:0007669"/>
    <property type="project" value="UniProtKB-EC"/>
</dbReference>
<proteinExistence type="predicted"/>
<gene>
    <name evidence="9" type="ORF">F3Y22_tig00111754pilonHSYRG00028</name>
</gene>
<dbReference type="InterPro" id="IPR005630">
    <property type="entry name" value="Terpene_synthase_metal-bd"/>
</dbReference>
<keyword evidence="10" id="KW-1185">Reference proteome</keyword>
<keyword evidence="6" id="KW-0456">Lyase</keyword>
<comment type="caution">
    <text evidence="9">The sequence shown here is derived from an EMBL/GenBank/DDBJ whole genome shotgun (WGS) entry which is preliminary data.</text>
</comment>
<dbReference type="InterPro" id="IPR008930">
    <property type="entry name" value="Terpenoid_cyclase/PrenylTrfase"/>
</dbReference>
<dbReference type="EMBL" id="VEPZ02001418">
    <property type="protein sequence ID" value="KAE8674438.1"/>
    <property type="molecule type" value="Genomic_DNA"/>
</dbReference>
<name>A0A6A2XG95_HIBSY</name>
<protein>
    <recommendedName>
        <fullName evidence="3">(+)-delta-cadinene synthase</fullName>
        <ecNumber evidence="3">4.2.3.13</ecNumber>
    </recommendedName>
</protein>
<dbReference type="GO" id="GO:0016102">
    <property type="term" value="P:diterpenoid biosynthetic process"/>
    <property type="evidence" value="ECO:0007669"/>
    <property type="project" value="InterPro"/>
</dbReference>
<dbReference type="Proteomes" id="UP000436088">
    <property type="component" value="Unassembled WGS sequence"/>
</dbReference>
<evidence type="ECO:0000256" key="2">
    <source>
        <dbReference type="ARBA" id="ARBA00002383"/>
    </source>
</evidence>
<comment type="function">
    <text evidence="2">Responsible for the cyclization of trans,trans-farnesyl diphosphate (FPP) to (+)-delta cadinene.</text>
</comment>
<evidence type="ECO:0000313" key="10">
    <source>
        <dbReference type="Proteomes" id="UP000436088"/>
    </source>
</evidence>
<dbReference type="Pfam" id="PF03936">
    <property type="entry name" value="Terpene_synth_C"/>
    <property type="match status" value="1"/>
</dbReference>
<dbReference type="AlphaFoldDB" id="A0A6A2XG95"/>
<feature type="domain" description="Terpene synthase metal-binding" evidence="8">
    <location>
        <begin position="248"/>
        <end position="487"/>
    </location>
</feature>
<sequence length="550" mass="64024">MSSQTYSSMLPFSTHQPMSNHNRPIANFHPCVWGNTFLSCPSKMDANATLKHGELKEEVRRMVKEGMDDELLHKLHLIDTIKRLGVSYHFEREIEEALHNIYEQDYEPDQTHLETASLRFRLLREDGFNVPCEIFNKFKDGEGNFKNTLTSDVKGLLELYEAAHLRVHGEDILDEALVFTTSHLQSAKAAGTIEYPLSALVSNALNRPISKCLPRLEARRFIPIYQQDAAHDKTLLKFAELDFNLWWKDLDVETKLPFIRNRSVEGYFWILGVYFEPQYSYAREILTKILLMTSIMDDIYDAYGKFEELELLTIAIQRWDADCLDQLPDYMKFFYKTMLDLYEELEEAMTKQGKSYRFQYAKDTFTQLSESYFVETKWYQEKYVPTMEEYMRNALVTAGHVHLTITSFIEMEDSVTPEIFKWAFSNPKIVAASSVIGRLMDDIASHKFEQERGHVRSAVECYMRQHGVSEEEACSELKKQVENAWKDINYEMIFSETTKVFPKPVLRRILNLTRVIEFLYKDGDDQYTHVGKVTKDGVASLLIDPVSVSP</sequence>
<evidence type="ECO:0000256" key="1">
    <source>
        <dbReference type="ARBA" id="ARBA00001946"/>
    </source>
</evidence>
<feature type="domain" description="Terpene synthase N-terminal" evidence="7">
    <location>
        <begin position="33"/>
        <end position="205"/>
    </location>
</feature>
<dbReference type="SUPFAM" id="SSF48239">
    <property type="entry name" value="Terpenoid cyclases/Protein prenyltransferases"/>
    <property type="match status" value="1"/>
</dbReference>
<dbReference type="Pfam" id="PF01397">
    <property type="entry name" value="Terpene_synth"/>
    <property type="match status" value="1"/>
</dbReference>
<dbReference type="SUPFAM" id="SSF48576">
    <property type="entry name" value="Terpenoid synthases"/>
    <property type="match status" value="1"/>
</dbReference>
<keyword evidence="5" id="KW-0460">Magnesium</keyword>
<dbReference type="SFLD" id="SFLDS00005">
    <property type="entry name" value="Isoprenoid_Synthase_Type_I"/>
    <property type="match status" value="1"/>
</dbReference>
<reference evidence="9" key="1">
    <citation type="submission" date="2019-09" db="EMBL/GenBank/DDBJ databases">
        <title>Draft genome information of white flower Hibiscus syriacus.</title>
        <authorList>
            <person name="Kim Y.-M."/>
        </authorList>
    </citation>
    <scope>NUCLEOTIDE SEQUENCE [LARGE SCALE GENOMIC DNA]</scope>
    <source>
        <strain evidence="9">YM2019G1</strain>
    </source>
</reference>
<dbReference type="SFLD" id="SFLDG01019">
    <property type="entry name" value="Terpene_Cyclase_Like_1_C_Termi"/>
    <property type="match status" value="1"/>
</dbReference>
<dbReference type="InterPro" id="IPR050148">
    <property type="entry name" value="Terpene_synthase-like"/>
</dbReference>